<evidence type="ECO:0000313" key="2">
    <source>
        <dbReference type="Proteomes" id="UP000198963"/>
    </source>
</evidence>
<protein>
    <submittedName>
        <fullName evidence="1">Uncharacterized protein</fullName>
    </submittedName>
</protein>
<keyword evidence="2" id="KW-1185">Reference proteome</keyword>
<dbReference type="Proteomes" id="UP000198963">
    <property type="component" value="Chromosome I"/>
</dbReference>
<reference evidence="1 2" key="1">
    <citation type="submission" date="2016-10" db="EMBL/GenBank/DDBJ databases">
        <authorList>
            <person name="Varghese N."/>
            <person name="Submissions S."/>
        </authorList>
    </citation>
    <scope>NUCLEOTIDE SEQUENCE [LARGE SCALE GENOMIC DNA]</scope>
    <source>
        <strain evidence="1 2">RHA_55</strain>
    </source>
</reference>
<sequence>MKAQIEKHKVSGKVYAWTYKDNNRNYPGWNFTVDLKASKSLSELLNLMSDCEWSTKKKITTELPTQAQLNVPNNQNGTAKWKSKPNLTLNCKTSESENHWLIKELNNGIEIQFGKEKLTELQNAINGIPKGNGDFAISDQNEENILYFWWNLEK</sequence>
<name>A0A1H1X8T8_9FLAO</name>
<accession>A0A1H1X8T8</accession>
<evidence type="ECO:0000313" key="1">
    <source>
        <dbReference type="EMBL" id="SDT05086.1"/>
    </source>
</evidence>
<organism evidence="1 2">
    <name type="scientific">Winogradskyella sediminis</name>
    <dbReference type="NCBI Taxonomy" id="1382466"/>
    <lineage>
        <taxon>Bacteria</taxon>
        <taxon>Pseudomonadati</taxon>
        <taxon>Bacteroidota</taxon>
        <taxon>Flavobacteriia</taxon>
        <taxon>Flavobacteriales</taxon>
        <taxon>Flavobacteriaceae</taxon>
        <taxon>Winogradskyella</taxon>
    </lineage>
</organism>
<gene>
    <name evidence="1" type="ORF">SAMN04489797_3121</name>
</gene>
<dbReference type="AlphaFoldDB" id="A0A1H1X8T8"/>
<proteinExistence type="predicted"/>
<dbReference type="EMBL" id="LT629774">
    <property type="protein sequence ID" value="SDT05086.1"/>
    <property type="molecule type" value="Genomic_DNA"/>
</dbReference>
<dbReference type="RefSeq" id="WP_092447557.1">
    <property type="nucleotide sequence ID" value="NZ_LT629774.1"/>
</dbReference>